<feature type="region of interest" description="Disordered" evidence="4">
    <location>
        <begin position="1103"/>
        <end position="1147"/>
    </location>
</feature>
<accession>A0AAU9KB79</accession>
<dbReference type="InterPro" id="IPR034085">
    <property type="entry name" value="TOG"/>
</dbReference>
<feature type="compositionally biased region" description="Pro residues" evidence="4">
    <location>
        <begin position="590"/>
        <end position="602"/>
    </location>
</feature>
<dbReference type="Proteomes" id="UP001162131">
    <property type="component" value="Unassembled WGS sequence"/>
</dbReference>
<protein>
    <recommendedName>
        <fullName evidence="5">TOG domain-containing protein</fullName>
    </recommendedName>
</protein>
<dbReference type="SMART" id="SM01349">
    <property type="entry name" value="TOG"/>
    <property type="match status" value="5"/>
</dbReference>
<feature type="domain" description="TOG" evidence="5">
    <location>
        <begin position="872"/>
        <end position="1102"/>
    </location>
</feature>
<dbReference type="InterPro" id="IPR016024">
    <property type="entry name" value="ARM-type_fold"/>
</dbReference>
<name>A0AAU9KB79_9CILI</name>
<dbReference type="GO" id="GO:0007051">
    <property type="term" value="P:spindle organization"/>
    <property type="evidence" value="ECO:0007669"/>
    <property type="project" value="InterPro"/>
</dbReference>
<dbReference type="Gene3D" id="1.25.10.10">
    <property type="entry name" value="Leucine-rich Repeat Variant"/>
    <property type="match status" value="5"/>
</dbReference>
<dbReference type="Pfam" id="PF12348">
    <property type="entry name" value="CLASP_N"/>
    <property type="match status" value="1"/>
</dbReference>
<dbReference type="PANTHER" id="PTHR12609">
    <property type="entry name" value="MICROTUBULE ASSOCIATED PROTEIN XMAP215"/>
    <property type="match status" value="1"/>
</dbReference>
<feature type="region of interest" description="Disordered" evidence="4">
    <location>
        <begin position="561"/>
        <end position="617"/>
    </location>
</feature>
<comment type="caution">
    <text evidence="6">The sequence shown here is derived from an EMBL/GenBank/DDBJ whole genome shotgun (WGS) entry which is preliminary data.</text>
</comment>
<keyword evidence="2" id="KW-0963">Cytoplasm</keyword>
<feature type="region of interest" description="Disordered" evidence="4">
    <location>
        <begin position="1"/>
        <end position="73"/>
    </location>
</feature>
<keyword evidence="7" id="KW-1185">Reference proteome</keyword>
<sequence length="2172" mass="244637">MQEQDEFSLLDQNELSIPEEGTPNRLSTGEKPLISRGSYNLPLDESPLSSHPDEKPIGSAGNYNLPPDEQPGEVEAEEIGPLETRIESKAWKTRVKALEELAGLLRNEPNPPFDTYLDLIIKFISDSHAGAQENGLEILSIYIEKQPDMIVTCSEGLTKALIEKGISNTKANIKQKSANILLDFYGIHRTTQEPFINGLTATLNNKNLKIQAAAISSVNSIIGAYGAKALSFKPFVSIMEKFAGVSNAQVRGEALNFYKETYKWVRDLIFPSIEKLKKAQQDELKRVFEEITERPTATRWIIGQEPKLEENKAGGQKKAEIDIYDMADAKDIFNKYNERWADGVLAMEKWVEKKAALEELNAELNYPKLAEKNPIALTTLAKRLVNDANVNVMMQAMKMIGLLAKGQRKFFDIYAKQFLSTFLQKFKDNKSLVLQEAHTALDNLMYSLNIEQAIEDIKDALEDKTPSVKINTSQWLERVFTTMSDDQVSKVAKSIALILKKNTDDSKPDVRNSCFKMLSCLLNKCPEIINPILKDLPPAKMKKIEEAGGVLVTKRDKSVDRTINVEEEKPELQRRHRKSVTSAPQQAKPPSNPKKPSLPPKSPTSTQPDEDIQSSLSSEDVDNLILPLIPSETFEKLKNGANWKEKQAGLQQLLEWVTNNQQEASENSEGLLQFIKNTVKDWKENNFNVNKAAFDLISYIANNCNLSKRAVSIAFLPQALDKLSDINLIKPYNACISSICECVGPRFVVASIIKNTNDCNKPKVVSECYSIISKIISEYGIHMVNIKEVVDYAKSGVSQTNAAIKKSAQSLMVTIYSHIGEKIIPLISDIKEQSLKVLQEEFSKTEIIVNLSYKTARGEEEIKIDPNKMLDSQFPRANISSQINAGILKKLGDSNWRIRKEGLEAVEAIIDQSGTRILPTGLELFIKALKARLADPNKSLVRQALGLSCKLAQALGLESASISKSIIPGILTNLSDSNSLLRQDALAAINKWSSEAGPESIIIHCSQPLLQENPDLRAELLNWLLAHKENFPKCDIKQMAPSILACLQDRSANIRNSAEILFGEIVNLVGFEIFQPLLTDIKPAVMKTLTGIFDKYRGNAEINSEDLPRRPPASAKNTSRSNSKGSVGSSARKKNNENDGLKPPKPVAKLQEQASLEFSITPMPGKEKRLDFEAKHKWNVEELRQDYVEKLKADMKAAFSNDLFNLLYSSDFKKQIESIQILSNLLNSQRREMEDVIDLIFKFIWLKLSEGNNPQIYKALFEFAAQLINALQEDNYSLSEGEAYLFLPIFCEKSGHNNAIFRQMIRNIIHSTAKIHPPEKVFLIVLQSLSSKNARSKVECLDELTSLVQEFGSGLVQPRDIKTIAKSVNSPDNNVRNSAVGTIGECYKTIGDKIWSLIGEIPDKAKDLLEQRFKSLSGPSISSINALKPQLRKKDEEHSKVVTPRGNKIFKFEDLNEAIVDTEEDSFLRSQSEEVQIPVKSPRDLAHKRRSMYALNIDKIENEGLLKSFSAENVEVPSLVISNSLTETSIQSSEDSLIQIPSITESLMQIQGLEDALVPLPGLTDASIQIPNLLEFSNPSQSYQAPNIEISSQPEQILDNFSEQISRQNSEQISRQNSEQISRQNSEQISRQNSEQISRQNSEQILRQNSEQILRQNSSQILRQNSSQILRQNSEQISRQNSSQILPQNSELISRQNSSQISIEAPTQYPMLQAPQPSTAFSSITNIAKNYPPKQETIRIKWDENRFSEFEALSTPPLSIKNDESLLSDPQNSCTILDKYIKTLISGNMSSRVDALVGINDMILNNLETYKEEFQQKADLLIDAISKVFINTFERPIEDVPLRFAKYFLNVVHKVFCTKLIMQEISENFLFVVTEQIFKRLLIENLEKIGDNREGEIMMKTLNGAMLKVLEYCKPTIVFVVLIKLLTKYINDAKLPKIPGIIIRCLLKLGKILNSFVSQLEIDKVLIVMHEYLTENKTKAAAKNDEMVIKAIKTIINELVNLKGEAIWESYSAIRSHEKLDKDIEKWINSFLAKNTTNIMINSPQILKTPQDPILSSIFSRLNEELDYDLAIKELFEHVEKNPKADLAAFLSQASPELYNKITEDLHKMRENKNAEKESHTDESLNIQEFQNRLSMMKQRYGLSASNQPIQLSTNLMELKAKFSNLLNKVNE</sequence>
<evidence type="ECO:0000259" key="5">
    <source>
        <dbReference type="SMART" id="SM01349"/>
    </source>
</evidence>
<dbReference type="GO" id="GO:0046785">
    <property type="term" value="P:microtubule polymerization"/>
    <property type="evidence" value="ECO:0007669"/>
    <property type="project" value="InterPro"/>
</dbReference>
<evidence type="ECO:0000256" key="4">
    <source>
        <dbReference type="SAM" id="MobiDB-lite"/>
    </source>
</evidence>
<feature type="domain" description="TOG" evidence="5">
    <location>
        <begin position="325"/>
        <end position="558"/>
    </location>
</feature>
<feature type="domain" description="TOG" evidence="5">
    <location>
        <begin position="615"/>
        <end position="851"/>
    </location>
</feature>
<feature type="domain" description="TOG" evidence="5">
    <location>
        <begin position="1186"/>
        <end position="1422"/>
    </location>
</feature>
<feature type="domain" description="TOG" evidence="5">
    <location>
        <begin position="68"/>
        <end position="297"/>
    </location>
</feature>
<keyword evidence="3" id="KW-0206">Cytoskeleton</keyword>
<dbReference type="GO" id="GO:0051010">
    <property type="term" value="F:microtubule plus-end binding"/>
    <property type="evidence" value="ECO:0007669"/>
    <property type="project" value="InterPro"/>
</dbReference>
<dbReference type="GO" id="GO:0005856">
    <property type="term" value="C:cytoskeleton"/>
    <property type="evidence" value="ECO:0007669"/>
    <property type="project" value="UniProtKB-SubCell"/>
</dbReference>
<comment type="subcellular location">
    <subcellularLocation>
        <location evidence="1">Cytoplasm</location>
        <location evidence="1">Cytoskeleton</location>
    </subcellularLocation>
</comment>
<proteinExistence type="predicted"/>
<dbReference type="InterPro" id="IPR024395">
    <property type="entry name" value="CLASP_N_dom"/>
</dbReference>
<reference evidence="6" key="1">
    <citation type="submission" date="2021-09" db="EMBL/GenBank/DDBJ databases">
        <authorList>
            <consortium name="AG Swart"/>
            <person name="Singh M."/>
            <person name="Singh A."/>
            <person name="Seah K."/>
            <person name="Emmerich C."/>
        </authorList>
    </citation>
    <scope>NUCLEOTIDE SEQUENCE</scope>
    <source>
        <strain evidence="6">ATCC30299</strain>
    </source>
</reference>
<dbReference type="InterPro" id="IPR045110">
    <property type="entry name" value="XMAP215"/>
</dbReference>
<dbReference type="EMBL" id="CAJZBQ010000062">
    <property type="protein sequence ID" value="CAG9335738.1"/>
    <property type="molecule type" value="Genomic_DNA"/>
</dbReference>
<dbReference type="Pfam" id="PF21041">
    <property type="entry name" value="XMAP215_CLASP_TOG"/>
    <property type="match status" value="4"/>
</dbReference>
<dbReference type="InterPro" id="IPR048491">
    <property type="entry name" value="XMAP215_CLASP_TOG"/>
</dbReference>
<dbReference type="GO" id="GO:0030951">
    <property type="term" value="P:establishment or maintenance of microtubule cytoskeleton polarity"/>
    <property type="evidence" value="ECO:0007669"/>
    <property type="project" value="InterPro"/>
</dbReference>
<evidence type="ECO:0000256" key="2">
    <source>
        <dbReference type="ARBA" id="ARBA00022490"/>
    </source>
</evidence>
<feature type="compositionally biased region" description="Basic and acidic residues" evidence="4">
    <location>
        <begin position="561"/>
        <end position="573"/>
    </location>
</feature>
<dbReference type="SUPFAM" id="SSF48371">
    <property type="entry name" value="ARM repeat"/>
    <property type="match status" value="2"/>
</dbReference>
<dbReference type="GO" id="GO:0061863">
    <property type="term" value="F:microtubule plus end polymerase"/>
    <property type="evidence" value="ECO:0007669"/>
    <property type="project" value="InterPro"/>
</dbReference>
<evidence type="ECO:0000313" key="6">
    <source>
        <dbReference type="EMBL" id="CAG9335738.1"/>
    </source>
</evidence>
<gene>
    <name evidence="6" type="ORF">BSTOLATCC_MIC64201</name>
</gene>
<organism evidence="6 7">
    <name type="scientific">Blepharisma stoltei</name>
    <dbReference type="NCBI Taxonomy" id="1481888"/>
    <lineage>
        <taxon>Eukaryota</taxon>
        <taxon>Sar</taxon>
        <taxon>Alveolata</taxon>
        <taxon>Ciliophora</taxon>
        <taxon>Postciliodesmatophora</taxon>
        <taxon>Heterotrichea</taxon>
        <taxon>Heterotrichida</taxon>
        <taxon>Blepharismidae</taxon>
        <taxon>Blepharisma</taxon>
    </lineage>
</organism>
<feature type="region of interest" description="Disordered" evidence="4">
    <location>
        <begin position="1606"/>
        <end position="1642"/>
    </location>
</feature>
<feature type="compositionally biased region" description="Low complexity" evidence="4">
    <location>
        <begin position="1119"/>
        <end position="1130"/>
    </location>
</feature>
<evidence type="ECO:0000256" key="3">
    <source>
        <dbReference type="ARBA" id="ARBA00023212"/>
    </source>
</evidence>
<evidence type="ECO:0000313" key="7">
    <source>
        <dbReference type="Proteomes" id="UP001162131"/>
    </source>
</evidence>
<dbReference type="InterPro" id="IPR011989">
    <property type="entry name" value="ARM-like"/>
</dbReference>
<evidence type="ECO:0000256" key="1">
    <source>
        <dbReference type="ARBA" id="ARBA00004245"/>
    </source>
</evidence>